<evidence type="ECO:0000313" key="13">
    <source>
        <dbReference type="Proteomes" id="UP000092443"/>
    </source>
</evidence>
<dbReference type="PANTHER" id="PTHR16515:SF49">
    <property type="entry name" value="GASTRULA ZINC FINGER PROTEIN XLCGF49.1-LIKE-RELATED"/>
    <property type="match status" value="1"/>
</dbReference>
<keyword evidence="8" id="KW-0804">Transcription</keyword>
<dbReference type="FunFam" id="3.30.160.60:FF:001955">
    <property type="entry name" value="Jim, isoform G"/>
    <property type="match status" value="1"/>
</dbReference>
<dbReference type="InterPro" id="IPR013087">
    <property type="entry name" value="Znf_C2H2_type"/>
</dbReference>
<feature type="compositionally biased region" description="Gly residues" evidence="11">
    <location>
        <begin position="116"/>
        <end position="127"/>
    </location>
</feature>
<feature type="compositionally biased region" description="Polar residues" evidence="11">
    <location>
        <begin position="728"/>
        <end position="743"/>
    </location>
</feature>
<reference evidence="14" key="1">
    <citation type="submission" date="2025-08" db="UniProtKB">
        <authorList>
            <consortium name="RefSeq"/>
        </authorList>
    </citation>
    <scope>IDENTIFICATION</scope>
    <source>
        <tissue evidence="14">Whole body pupa</tissue>
    </source>
</reference>
<name>A0A8U0W2W8_9MUSC</name>
<keyword evidence="3" id="KW-0677">Repeat</keyword>
<gene>
    <name evidence="14" type="primary">LOC119631411</name>
</gene>
<feature type="domain" description="C2H2-type" evidence="12">
    <location>
        <begin position="588"/>
        <end position="615"/>
    </location>
</feature>
<dbReference type="RefSeq" id="XP_037879511.1">
    <property type="nucleotide sequence ID" value="XM_038023583.1"/>
</dbReference>
<feature type="region of interest" description="Disordered" evidence="11">
    <location>
        <begin position="476"/>
        <end position="502"/>
    </location>
</feature>
<evidence type="ECO:0000256" key="11">
    <source>
        <dbReference type="SAM" id="MobiDB-lite"/>
    </source>
</evidence>
<evidence type="ECO:0000256" key="4">
    <source>
        <dbReference type="ARBA" id="ARBA00022771"/>
    </source>
</evidence>
<dbReference type="SMART" id="SM00355">
    <property type="entry name" value="ZnF_C2H2"/>
    <property type="match status" value="9"/>
</dbReference>
<dbReference type="Gene3D" id="3.30.160.60">
    <property type="entry name" value="Classic Zinc Finger"/>
    <property type="match status" value="8"/>
</dbReference>
<accession>A0A8U0W2W8</accession>
<feature type="compositionally biased region" description="Low complexity" evidence="11">
    <location>
        <begin position="680"/>
        <end position="690"/>
    </location>
</feature>
<feature type="compositionally biased region" description="Low complexity" evidence="11">
    <location>
        <begin position="157"/>
        <end position="183"/>
    </location>
</feature>
<feature type="domain" description="C2H2-type" evidence="12">
    <location>
        <begin position="645"/>
        <end position="674"/>
    </location>
</feature>
<keyword evidence="2" id="KW-0479">Metal-binding</keyword>
<keyword evidence="4 10" id="KW-0863">Zinc-finger</keyword>
<feature type="domain" description="C2H2-type" evidence="12">
    <location>
        <begin position="560"/>
        <end position="587"/>
    </location>
</feature>
<keyword evidence="5" id="KW-0862">Zinc</keyword>
<dbReference type="PROSITE" id="PS50157">
    <property type="entry name" value="ZINC_FINGER_C2H2_2"/>
    <property type="match status" value="9"/>
</dbReference>
<feature type="domain" description="C2H2-type" evidence="12">
    <location>
        <begin position="365"/>
        <end position="392"/>
    </location>
</feature>
<evidence type="ECO:0000256" key="7">
    <source>
        <dbReference type="ARBA" id="ARBA00023125"/>
    </source>
</evidence>
<dbReference type="InterPro" id="IPR050331">
    <property type="entry name" value="Zinc_finger"/>
</dbReference>
<feature type="domain" description="C2H2-type" evidence="12">
    <location>
        <begin position="393"/>
        <end position="420"/>
    </location>
</feature>
<protein>
    <submittedName>
        <fullName evidence="14">Myeloid zinc finger 1 isoform X1</fullName>
    </submittedName>
</protein>
<sequence length="817" mass="88092">MAINFSASFAACIAAGLKVPRQIMYCITQDTGQPYVLYKDSQEAERNAAAIGGSATQWGSEMYPGIQQQAQSHLSAQQQSAQNGAPQLNSGAGPAGGGPQPQSPNGDPNVRENGADAGGGGGGGGVRQQGSPSTSPYPPQQQRANNNGGPDDDVNMSQVHQQNSSQQQNPNQSSNDPQHQQQNGGSGDTSATGNPQQQHVPQSGQQQGNDPSNSFAGAQNGELSGYYAPRHPVAPQGALMAPPGFPPLHYLNKPVLPGMAGSMDQNSGNAGANGLEAYALPELLPGQQQNSSANNSSNQQNGTSHTNSTTSGSSGRHPNTSPANHKPPKPHSDLRLFKCLTCGKDFKQKSTLLQHDRIHTDARPYPCSECGKRFRQQSHLTQHLRIHANEKPFTCGYCSRSFRQRAILNQHIRIHSGEKPFACPECGKHFRQKAILNQHVRTHQDVSPHLIFKNGPHPTLWPQDVPFPGDETDTKNGIAGEGGYHDDDSQGTPDGSGGIHYPSYFKDGKGQKILPDVLQHIGVRPANMPLYVRCPICDKEFKQKTTLLQHGCIHIESRPYPCPECGKRFRQQSHLTQHLRIHTNEKPFGCLYCPRFFRQRTILNQHIRIHTGEKPYKCGQCGKDFRQKAILDQHTRTHQVGDRPFCCPMPNCRRRFATENEVTKHIDNHMNPNTTKGRRNANSSNNNNVNNNHVTAAAVAASAAAAAAANHLMNESKNAAVAQQFLNNNNPAAQPGDNKSNILPRSMGGGAQPGSQVKNELYFPQCYGPPFQHAFQGQPTAAHGGGGSQPSVTVSVANSVAPGVVVQQNAATSVVAQ</sequence>
<evidence type="ECO:0000256" key="2">
    <source>
        <dbReference type="ARBA" id="ARBA00022723"/>
    </source>
</evidence>
<evidence type="ECO:0000259" key="12">
    <source>
        <dbReference type="PROSITE" id="PS50157"/>
    </source>
</evidence>
<dbReference type="SUPFAM" id="SSF57667">
    <property type="entry name" value="beta-beta-alpha zinc fingers"/>
    <property type="match status" value="5"/>
</dbReference>
<organism evidence="13 14">
    <name type="scientific">Glossina fuscipes</name>
    <dbReference type="NCBI Taxonomy" id="7396"/>
    <lineage>
        <taxon>Eukaryota</taxon>
        <taxon>Metazoa</taxon>
        <taxon>Ecdysozoa</taxon>
        <taxon>Arthropoda</taxon>
        <taxon>Hexapoda</taxon>
        <taxon>Insecta</taxon>
        <taxon>Pterygota</taxon>
        <taxon>Neoptera</taxon>
        <taxon>Endopterygota</taxon>
        <taxon>Diptera</taxon>
        <taxon>Brachycera</taxon>
        <taxon>Muscomorpha</taxon>
        <taxon>Hippoboscoidea</taxon>
        <taxon>Glossinidae</taxon>
        <taxon>Glossina</taxon>
    </lineage>
</organism>
<dbReference type="Proteomes" id="UP000092443">
    <property type="component" value="Unplaced"/>
</dbReference>
<feature type="region of interest" description="Disordered" evidence="11">
    <location>
        <begin position="728"/>
        <end position="755"/>
    </location>
</feature>
<dbReference type="PROSITE" id="PS00028">
    <property type="entry name" value="ZINC_FINGER_C2H2_1"/>
    <property type="match status" value="9"/>
</dbReference>
<dbReference type="GO" id="GO:0008270">
    <property type="term" value="F:zinc ion binding"/>
    <property type="evidence" value="ECO:0007669"/>
    <property type="project" value="UniProtKB-KW"/>
</dbReference>
<dbReference type="PANTHER" id="PTHR16515">
    <property type="entry name" value="PR DOMAIN ZINC FINGER PROTEIN"/>
    <property type="match status" value="1"/>
</dbReference>
<dbReference type="KEGG" id="gfs:119631411"/>
<evidence type="ECO:0000256" key="3">
    <source>
        <dbReference type="ARBA" id="ARBA00022737"/>
    </source>
</evidence>
<comment type="subcellular location">
    <subcellularLocation>
        <location evidence="1">Nucleus</location>
    </subcellularLocation>
</comment>
<feature type="domain" description="C2H2-type" evidence="12">
    <location>
        <begin position="616"/>
        <end position="644"/>
    </location>
</feature>
<keyword evidence="6" id="KW-0805">Transcription regulation</keyword>
<feature type="domain" description="C2H2-type" evidence="12">
    <location>
        <begin position="337"/>
        <end position="364"/>
    </location>
</feature>
<feature type="region of interest" description="Disordered" evidence="11">
    <location>
        <begin position="286"/>
        <end position="332"/>
    </location>
</feature>
<evidence type="ECO:0000256" key="5">
    <source>
        <dbReference type="ARBA" id="ARBA00022833"/>
    </source>
</evidence>
<keyword evidence="7" id="KW-0238">DNA-binding</keyword>
<dbReference type="Pfam" id="PF00096">
    <property type="entry name" value="zf-C2H2"/>
    <property type="match status" value="7"/>
</dbReference>
<dbReference type="GO" id="GO:0005634">
    <property type="term" value="C:nucleus"/>
    <property type="evidence" value="ECO:0007669"/>
    <property type="project" value="UniProtKB-SubCell"/>
</dbReference>
<dbReference type="FunFam" id="3.30.160.60:FF:000683">
    <property type="entry name" value="Zinc finger protein 252"/>
    <property type="match status" value="4"/>
</dbReference>
<dbReference type="InterPro" id="IPR036236">
    <property type="entry name" value="Znf_C2H2_sf"/>
</dbReference>
<feature type="domain" description="C2H2-type" evidence="12">
    <location>
        <begin position="421"/>
        <end position="448"/>
    </location>
</feature>
<feature type="region of interest" description="Disordered" evidence="11">
    <location>
        <begin position="67"/>
        <end position="229"/>
    </location>
</feature>
<feature type="compositionally biased region" description="Low complexity" evidence="11">
    <location>
        <begin position="286"/>
        <end position="315"/>
    </location>
</feature>
<dbReference type="AlphaFoldDB" id="A0A8U0W2W8"/>
<dbReference type="GO" id="GO:0003677">
    <property type="term" value="F:DNA binding"/>
    <property type="evidence" value="ECO:0007669"/>
    <property type="project" value="UniProtKB-KW"/>
</dbReference>
<feature type="compositionally biased region" description="Low complexity" evidence="11">
    <location>
        <begin position="67"/>
        <end position="82"/>
    </location>
</feature>
<keyword evidence="13" id="KW-1185">Reference proteome</keyword>
<proteinExistence type="predicted"/>
<evidence type="ECO:0000256" key="9">
    <source>
        <dbReference type="ARBA" id="ARBA00023242"/>
    </source>
</evidence>
<evidence type="ECO:0000256" key="6">
    <source>
        <dbReference type="ARBA" id="ARBA00023015"/>
    </source>
</evidence>
<dbReference type="GO" id="GO:0010468">
    <property type="term" value="P:regulation of gene expression"/>
    <property type="evidence" value="ECO:0007669"/>
    <property type="project" value="TreeGrafter"/>
</dbReference>
<evidence type="ECO:0000256" key="8">
    <source>
        <dbReference type="ARBA" id="ARBA00023163"/>
    </source>
</evidence>
<keyword evidence="9" id="KW-0539">Nucleus</keyword>
<feature type="compositionally biased region" description="Polar residues" evidence="11">
    <location>
        <begin position="208"/>
        <end position="217"/>
    </location>
</feature>
<dbReference type="GeneID" id="119631411"/>
<evidence type="ECO:0000256" key="10">
    <source>
        <dbReference type="PROSITE-ProRule" id="PRU00042"/>
    </source>
</evidence>
<feature type="region of interest" description="Disordered" evidence="11">
    <location>
        <begin position="667"/>
        <end position="690"/>
    </location>
</feature>
<evidence type="ECO:0000313" key="14">
    <source>
        <dbReference type="RefSeq" id="XP_037879511.1"/>
    </source>
</evidence>
<dbReference type="FunFam" id="3.30.160.60:FF:000505">
    <property type="entry name" value="zinc finger protein 32 isoform X1"/>
    <property type="match status" value="2"/>
</dbReference>
<feature type="domain" description="C2H2-type" evidence="12">
    <location>
        <begin position="532"/>
        <end position="559"/>
    </location>
</feature>
<feature type="compositionally biased region" description="Low complexity" evidence="11">
    <location>
        <begin position="196"/>
        <end position="207"/>
    </location>
</feature>
<evidence type="ECO:0000256" key="1">
    <source>
        <dbReference type="ARBA" id="ARBA00004123"/>
    </source>
</evidence>